<dbReference type="Pfam" id="PF06429">
    <property type="entry name" value="Flg_bbr_C"/>
    <property type="match status" value="1"/>
</dbReference>
<organism evidence="9 10">
    <name type="scientific">Scopulibacillus darangshiensis</name>
    <dbReference type="NCBI Taxonomy" id="442528"/>
    <lineage>
        <taxon>Bacteria</taxon>
        <taxon>Bacillati</taxon>
        <taxon>Bacillota</taxon>
        <taxon>Bacilli</taxon>
        <taxon>Bacillales</taxon>
        <taxon>Sporolactobacillaceae</taxon>
        <taxon>Scopulibacillus</taxon>
    </lineage>
</organism>
<dbReference type="NCBIfam" id="TIGR01395">
    <property type="entry name" value="FlgC"/>
    <property type="match status" value="1"/>
</dbReference>
<keyword evidence="9" id="KW-0969">Cilium</keyword>
<dbReference type="EMBL" id="SLXK01000012">
    <property type="protein sequence ID" value="TCP29180.1"/>
    <property type="molecule type" value="Genomic_DNA"/>
</dbReference>
<comment type="similarity">
    <text evidence="2">Belongs to the flagella basal body rod proteins family.</text>
</comment>
<dbReference type="GO" id="GO:0071978">
    <property type="term" value="P:bacterial-type flagellum-dependent swarming motility"/>
    <property type="evidence" value="ECO:0007669"/>
    <property type="project" value="TreeGrafter"/>
</dbReference>
<feature type="domain" description="Flagellar basal body rod protein N-terminal" evidence="7">
    <location>
        <begin position="7"/>
        <end position="37"/>
    </location>
</feature>
<reference evidence="9 10" key="1">
    <citation type="submission" date="2019-03" db="EMBL/GenBank/DDBJ databases">
        <title>Genomic Encyclopedia of Type Strains, Phase IV (KMG-IV): sequencing the most valuable type-strain genomes for metagenomic binning, comparative biology and taxonomic classification.</title>
        <authorList>
            <person name="Goeker M."/>
        </authorList>
    </citation>
    <scope>NUCLEOTIDE SEQUENCE [LARGE SCALE GENOMIC DNA]</scope>
    <source>
        <strain evidence="9 10">DSM 19377</strain>
    </source>
</reference>
<evidence type="ECO:0000313" key="10">
    <source>
        <dbReference type="Proteomes" id="UP000295416"/>
    </source>
</evidence>
<feature type="domain" description="Flagellar basal-body/hook protein C-terminal" evidence="8">
    <location>
        <begin position="100"/>
        <end position="144"/>
    </location>
</feature>
<evidence type="ECO:0000256" key="2">
    <source>
        <dbReference type="ARBA" id="ARBA00009677"/>
    </source>
</evidence>
<dbReference type="Pfam" id="PF00460">
    <property type="entry name" value="Flg_bb_rod"/>
    <property type="match status" value="1"/>
</dbReference>
<dbReference type="PANTHER" id="PTHR30435">
    <property type="entry name" value="FLAGELLAR PROTEIN"/>
    <property type="match status" value="1"/>
</dbReference>
<dbReference type="InterPro" id="IPR006299">
    <property type="entry name" value="FlgC"/>
</dbReference>
<accession>A0A4R2P374</accession>
<evidence type="ECO:0000313" key="9">
    <source>
        <dbReference type="EMBL" id="TCP29180.1"/>
    </source>
</evidence>
<name>A0A4R2P374_9BACL</name>
<dbReference type="RefSeq" id="WP_424511360.1">
    <property type="nucleotide sequence ID" value="NZ_SLXK01000012.1"/>
</dbReference>
<dbReference type="PROSITE" id="PS00588">
    <property type="entry name" value="FLAGELLA_BB_ROD"/>
    <property type="match status" value="1"/>
</dbReference>
<dbReference type="PANTHER" id="PTHR30435:SF2">
    <property type="entry name" value="FLAGELLAR BASAL-BODY ROD PROTEIN FLGC"/>
    <property type="match status" value="1"/>
</dbReference>
<evidence type="ECO:0000259" key="7">
    <source>
        <dbReference type="Pfam" id="PF00460"/>
    </source>
</evidence>
<gene>
    <name evidence="9" type="ORF">EV207_112105</name>
</gene>
<protein>
    <recommendedName>
        <fullName evidence="3 6">Flagellar basal-body rod protein FlgC</fullName>
    </recommendedName>
</protein>
<comment type="subcellular location">
    <subcellularLocation>
        <location evidence="1 6">Bacterial flagellum basal body</location>
    </subcellularLocation>
</comment>
<keyword evidence="9" id="KW-0966">Cell projection</keyword>
<dbReference type="InterPro" id="IPR001444">
    <property type="entry name" value="Flag_bb_rod_N"/>
</dbReference>
<dbReference type="AlphaFoldDB" id="A0A4R2P374"/>
<proteinExistence type="inferred from homology"/>
<evidence type="ECO:0000256" key="6">
    <source>
        <dbReference type="RuleBase" id="RU362062"/>
    </source>
</evidence>
<keyword evidence="10" id="KW-1185">Reference proteome</keyword>
<sequence>MGIFDGLNISASALTAGRLRMDVISANMANADTTRAKKVNGEWQPYRRKIVEMAPMNGGFKTHFDQALAQKAGGVKVTRVVQDQTPFKLVYEPDNPEANQEGYVKLPNVDPLKEMVDLMSVTRSYEANVTVINANKNMLMKALEIGR</sequence>
<keyword evidence="4 6" id="KW-0975">Bacterial flagellum</keyword>
<evidence type="ECO:0000259" key="8">
    <source>
        <dbReference type="Pfam" id="PF06429"/>
    </source>
</evidence>
<keyword evidence="9" id="KW-0282">Flagellum</keyword>
<dbReference type="InterPro" id="IPR019776">
    <property type="entry name" value="Flagellar_basal_body_rod_CS"/>
</dbReference>
<comment type="caution">
    <text evidence="9">The sequence shown here is derived from an EMBL/GenBank/DDBJ whole genome shotgun (WGS) entry which is preliminary data.</text>
</comment>
<evidence type="ECO:0000256" key="4">
    <source>
        <dbReference type="ARBA" id="ARBA00023143"/>
    </source>
</evidence>
<evidence type="ECO:0000256" key="1">
    <source>
        <dbReference type="ARBA" id="ARBA00004117"/>
    </source>
</evidence>
<dbReference type="GO" id="GO:0030694">
    <property type="term" value="C:bacterial-type flagellum basal body, rod"/>
    <property type="evidence" value="ECO:0007669"/>
    <property type="project" value="UniProtKB-UniRule"/>
</dbReference>
<evidence type="ECO:0000256" key="3">
    <source>
        <dbReference type="ARBA" id="ARBA00017941"/>
    </source>
</evidence>
<evidence type="ECO:0000256" key="5">
    <source>
        <dbReference type="ARBA" id="ARBA00025933"/>
    </source>
</evidence>
<comment type="subunit">
    <text evidence="5 6">The basal body constitutes a major portion of the flagellar organelle and consists of four rings (L,P,S, and M) mounted on a central rod. The rod consists of about 26 subunits of FlgG in the distal portion, and FlgB, FlgC and FlgF are thought to build up the proximal portion of the rod with about 6 subunits each.</text>
</comment>
<dbReference type="Proteomes" id="UP000295416">
    <property type="component" value="Unassembled WGS sequence"/>
</dbReference>
<dbReference type="InterPro" id="IPR010930">
    <property type="entry name" value="Flg_bb/hook_C_dom"/>
</dbReference>